<feature type="domain" description="ABC transmembrane type-1" evidence="12">
    <location>
        <begin position="827"/>
        <end position="1098"/>
    </location>
</feature>
<dbReference type="InterPro" id="IPR003439">
    <property type="entry name" value="ABC_transporter-like_ATP-bd"/>
</dbReference>
<dbReference type="GO" id="GO:0016887">
    <property type="term" value="F:ATP hydrolysis activity"/>
    <property type="evidence" value="ECO:0007669"/>
    <property type="project" value="InterPro"/>
</dbReference>
<dbReference type="PROSITE" id="PS00211">
    <property type="entry name" value="ABC_TRANSPORTER_1"/>
    <property type="match status" value="2"/>
</dbReference>
<keyword evidence="6" id="KW-0067">ATP-binding</keyword>
<feature type="transmembrane region" description="Helical" evidence="10">
    <location>
        <begin position="360"/>
        <end position="382"/>
    </location>
</feature>
<feature type="domain" description="ABC transmembrane type-1" evidence="12">
    <location>
        <begin position="140"/>
        <end position="419"/>
    </location>
</feature>
<dbReference type="CDD" id="cd03250">
    <property type="entry name" value="ABCC_MRP_domain1"/>
    <property type="match status" value="1"/>
</dbReference>
<organism evidence="13 14">
    <name type="scientific">Diutina rugosa</name>
    <name type="common">Yeast</name>
    <name type="synonym">Candida rugosa</name>
    <dbReference type="NCBI Taxonomy" id="5481"/>
    <lineage>
        <taxon>Eukaryota</taxon>
        <taxon>Fungi</taxon>
        <taxon>Dikarya</taxon>
        <taxon>Ascomycota</taxon>
        <taxon>Saccharomycotina</taxon>
        <taxon>Pichiomycetes</taxon>
        <taxon>Debaryomycetaceae</taxon>
        <taxon>Diutina</taxon>
    </lineage>
</organism>
<dbReference type="CDD" id="cd03244">
    <property type="entry name" value="ABCC_MRP_domain2"/>
    <property type="match status" value="1"/>
</dbReference>
<evidence type="ECO:0000256" key="8">
    <source>
        <dbReference type="ARBA" id="ARBA00023136"/>
    </source>
</evidence>
<keyword evidence="5" id="KW-0547">Nucleotide-binding</keyword>
<dbReference type="PROSITE" id="PS50929">
    <property type="entry name" value="ABC_TM1F"/>
    <property type="match status" value="2"/>
</dbReference>
<dbReference type="SUPFAM" id="SSF52540">
    <property type="entry name" value="P-loop containing nucleoside triphosphate hydrolases"/>
    <property type="match status" value="2"/>
</dbReference>
<evidence type="ECO:0000313" key="13">
    <source>
        <dbReference type="EMBL" id="KAA8902799.1"/>
    </source>
</evidence>
<proteinExistence type="inferred from homology"/>
<dbReference type="SUPFAM" id="SSF90123">
    <property type="entry name" value="ABC transporter transmembrane region"/>
    <property type="match status" value="2"/>
</dbReference>
<dbReference type="GO" id="GO:0005524">
    <property type="term" value="F:ATP binding"/>
    <property type="evidence" value="ECO:0007669"/>
    <property type="project" value="UniProtKB-KW"/>
</dbReference>
<dbReference type="InterPro" id="IPR003593">
    <property type="entry name" value="AAA+_ATPase"/>
</dbReference>
<keyword evidence="7 10" id="KW-1133">Transmembrane helix</keyword>
<evidence type="ECO:0000256" key="10">
    <source>
        <dbReference type="SAM" id="Phobius"/>
    </source>
</evidence>
<keyword evidence="3" id="KW-0813">Transport</keyword>
<evidence type="ECO:0000256" key="5">
    <source>
        <dbReference type="ARBA" id="ARBA00022741"/>
    </source>
</evidence>
<dbReference type="FunFam" id="3.40.50.300:FF:000565">
    <property type="entry name" value="ABC bile acid transporter"/>
    <property type="match status" value="1"/>
</dbReference>
<dbReference type="OMA" id="EGHNISR"/>
<dbReference type="GO" id="GO:0005886">
    <property type="term" value="C:plasma membrane"/>
    <property type="evidence" value="ECO:0007669"/>
    <property type="project" value="TreeGrafter"/>
</dbReference>
<dbReference type="PROSITE" id="PS50893">
    <property type="entry name" value="ABC_TRANSPORTER_2"/>
    <property type="match status" value="2"/>
</dbReference>
<feature type="transmembrane region" description="Helical" evidence="10">
    <location>
        <begin position="1044"/>
        <end position="1065"/>
    </location>
</feature>
<dbReference type="PANTHER" id="PTHR24223">
    <property type="entry name" value="ATP-BINDING CASSETTE SUB-FAMILY C"/>
    <property type="match status" value="1"/>
</dbReference>
<dbReference type="PANTHER" id="PTHR24223:SF456">
    <property type="entry name" value="MULTIDRUG RESISTANCE-ASSOCIATED PROTEIN LETHAL(2)03659"/>
    <property type="match status" value="1"/>
</dbReference>
<dbReference type="Pfam" id="PF00664">
    <property type="entry name" value="ABC_membrane"/>
    <property type="match status" value="2"/>
</dbReference>
<dbReference type="CDD" id="cd18606">
    <property type="entry name" value="ABC_6TM_YOR1_D2_like"/>
    <property type="match status" value="1"/>
</dbReference>
<feature type="region of interest" description="Disordered" evidence="9">
    <location>
        <begin position="739"/>
        <end position="760"/>
    </location>
</feature>
<feature type="domain" description="ABC transporter" evidence="11">
    <location>
        <begin position="509"/>
        <end position="730"/>
    </location>
</feature>
<dbReference type="Proteomes" id="UP000449547">
    <property type="component" value="Unassembled WGS sequence"/>
</dbReference>
<sequence>MGAAEPELGADEYVPQRRLLSWAFRNKPVPIPDDSDRKPFPYQTSWWPSKLTFWWMVPIMNVGYRRTITSRDLYKLTPPMTVEAYGARFQALWERHLPQWRQKWEQEHPDNSTFVVNKWQVCLVLIETFKRELFWALFNLFIAFSAMSVSPLVSKQLIEFVSKKAYGLSASSGEGVGYAVCSFALLLITAFTFDQYFFRAMNVGTKCKSVLTQAILEKSMRLSPHSKHRFSDAKMTSLMSTDLSRIEFGWMFVPMGTMMPIPIGVSIVILVINIGGSSMVGIAVFLVLLIVCGVPMAQLIKLRAQGSKITDERVTLTKQVLSSLKMIKFYAWEGSFLKKLVDVRTREVDVVLKMQRTRNIVTGVAMTLPSITSMVAFLVLYGLERDTRSPADMFSSVSSFEIITLFVFFIPVIMSTFTDMLAGYQRIGALFAAEDIDPYPGYHVIEDKESAVAIELTDASFKWEEFDPEEAEDEEENKKKEKAKKKQDKKHWWQRKHQNSEKEAEDTSSSSDDVKEKTPGTTFPGLRDINLTVSKGEFIIIAGAIGSGKTSLLDAISGHMTATGGTITINGNLLFCGQPWAQNATIRENIIFGLPFDRTWYDQVIYACSLQADLAILPGGDLTEVGERGITLSGGQKARLNLARSIYANPEILLMDDVLSAVDARVGRHIVDQCFMGLMKDKTRVLATHQLGLISAADRVIFLNGDGTIDVGTESELKQRNSGFEKLYAHVSLPDELDDDDDDPADPALTAPKPPKGDTVIESISVPGSESDYIDVYAGKDAAKGKIIEREEVAVNQISLDVYYQYIKHGAGKLTVVGWFICFATTLALATFCEIFTNTWLSFWVSKKWPERSDGFYIGLYVMFNILYVIFLIAAFMLLVRLVVIASRRLHLKALERVIHTPMAYIDVTPLGRMINRFTKDTDALDNEISENLRMLALQFARLIGVVVLCIVYIPWVALVVPAALIVLVCACNYYLATLREVKRLEALSRSFVYSNFTEVLSGSATIANYRHQERFKDMNRKFINDMNEATFLVIGGQRWIETLLNIFGALVSFLVAMLCVFRVFKVSAASAGLLLTYSQNLSRMLSDVTRLYAQVENEFNSAERIEYYALHLDQEKAQHLPEDPPVEEWPTHGAIDFAQVGLRYRPNLPRVLNDLTISVKGGEKVGICGRTGAGKSSIMAALYRLVGLESGTISIDGLDISSVGLHTLRSRLSIIPQDPVLFEGTIRHNLDPFDEIDDDTMWQALRRAHLVTADDIAEATGPHASRGDDYERPKFHLDATVEEDGANFSLGERQLLAFARALIRNTKVLIMDEATSSVDYDTDHKTQQTIRTEFADCTILCIAHRLKTVLEYDRILVMDRGQVAEFDTPLNLFERGGIFREMCDQAKINRSDFDHKYV</sequence>
<evidence type="ECO:0000256" key="6">
    <source>
        <dbReference type="ARBA" id="ARBA00022840"/>
    </source>
</evidence>
<feature type="transmembrane region" description="Helical" evidence="10">
    <location>
        <begin position="943"/>
        <end position="976"/>
    </location>
</feature>
<keyword evidence="8 10" id="KW-0472">Membrane</keyword>
<evidence type="ECO:0000256" key="9">
    <source>
        <dbReference type="SAM" id="MobiDB-lite"/>
    </source>
</evidence>
<feature type="compositionally biased region" description="Acidic residues" evidence="9">
    <location>
        <begin position="466"/>
        <end position="475"/>
    </location>
</feature>
<feature type="domain" description="ABC transporter" evidence="11">
    <location>
        <begin position="1136"/>
        <end position="1386"/>
    </location>
</feature>
<feature type="transmembrane region" description="Helical" evidence="10">
    <location>
        <begin position="133"/>
        <end position="153"/>
    </location>
</feature>
<dbReference type="OrthoDB" id="6500128at2759"/>
<dbReference type="InterPro" id="IPR036640">
    <property type="entry name" value="ABC1_TM_sf"/>
</dbReference>
<feature type="region of interest" description="Disordered" evidence="9">
    <location>
        <begin position="465"/>
        <end position="521"/>
    </location>
</feature>
<feature type="transmembrane region" description="Helical" evidence="10">
    <location>
        <begin position="176"/>
        <end position="198"/>
    </location>
</feature>
<dbReference type="CDD" id="cd18597">
    <property type="entry name" value="ABC_6TM_YOR1_D1_like"/>
    <property type="match status" value="1"/>
</dbReference>
<feature type="transmembrane region" description="Helical" evidence="10">
    <location>
        <begin position="248"/>
        <end position="272"/>
    </location>
</feature>
<dbReference type="Gene3D" id="1.20.1560.10">
    <property type="entry name" value="ABC transporter type 1, transmembrane domain"/>
    <property type="match status" value="2"/>
</dbReference>
<dbReference type="InterPro" id="IPR017871">
    <property type="entry name" value="ABC_transporter-like_CS"/>
</dbReference>
<comment type="similarity">
    <text evidence="2">Belongs to the ABC transporter superfamily. ABCC family. Conjugate transporter (TC 3.A.1.208) subfamily.</text>
</comment>
<name>A0A642UPE2_DIURU</name>
<evidence type="ECO:0000259" key="12">
    <source>
        <dbReference type="PROSITE" id="PS50929"/>
    </source>
</evidence>
<evidence type="ECO:0000256" key="1">
    <source>
        <dbReference type="ARBA" id="ARBA00004141"/>
    </source>
</evidence>
<dbReference type="Pfam" id="PF00005">
    <property type="entry name" value="ABC_tran"/>
    <property type="match status" value="2"/>
</dbReference>
<dbReference type="InterPro" id="IPR027417">
    <property type="entry name" value="P-loop_NTPase"/>
</dbReference>
<keyword evidence="14" id="KW-1185">Reference proteome</keyword>
<dbReference type="SMART" id="SM00382">
    <property type="entry name" value="AAA"/>
    <property type="match status" value="2"/>
</dbReference>
<feature type="compositionally biased region" description="Basic residues" evidence="9">
    <location>
        <begin position="480"/>
        <end position="497"/>
    </location>
</feature>
<feature type="transmembrane region" description="Helical" evidence="10">
    <location>
        <begin position="857"/>
        <end position="884"/>
    </location>
</feature>
<dbReference type="Gene3D" id="3.40.50.300">
    <property type="entry name" value="P-loop containing nucleotide triphosphate hydrolases"/>
    <property type="match status" value="2"/>
</dbReference>
<dbReference type="GO" id="GO:0008559">
    <property type="term" value="F:ABC-type xenobiotic transporter activity"/>
    <property type="evidence" value="ECO:0007669"/>
    <property type="project" value="TreeGrafter"/>
</dbReference>
<comment type="subcellular location">
    <subcellularLocation>
        <location evidence="1">Membrane</location>
        <topology evidence="1">Multi-pass membrane protein</topology>
    </subcellularLocation>
</comment>
<feature type="transmembrane region" description="Helical" evidence="10">
    <location>
        <begin position="816"/>
        <end position="837"/>
    </location>
</feature>
<feature type="transmembrane region" description="Helical" evidence="10">
    <location>
        <begin position="278"/>
        <end position="300"/>
    </location>
</feature>
<dbReference type="GeneID" id="54781346"/>
<dbReference type="InterPro" id="IPR050173">
    <property type="entry name" value="ABC_transporter_C-like"/>
</dbReference>
<dbReference type="FunFam" id="1.20.1560.10:FF:000010">
    <property type="entry name" value="Multidrug resistance-associated ABC transporter"/>
    <property type="match status" value="1"/>
</dbReference>
<evidence type="ECO:0000313" key="14">
    <source>
        <dbReference type="Proteomes" id="UP000449547"/>
    </source>
</evidence>
<accession>A0A642UPE2</accession>
<evidence type="ECO:0000256" key="2">
    <source>
        <dbReference type="ARBA" id="ARBA00009726"/>
    </source>
</evidence>
<dbReference type="VEuPathDB" id="FungiDB:DIURU_002695"/>
<evidence type="ECO:0000256" key="3">
    <source>
        <dbReference type="ARBA" id="ARBA00022448"/>
    </source>
</evidence>
<feature type="transmembrane region" description="Helical" evidence="10">
    <location>
        <begin position="402"/>
        <end position="422"/>
    </location>
</feature>
<gene>
    <name evidence="13" type="ORF">DIURU_002695</name>
</gene>
<dbReference type="RefSeq" id="XP_034012547.1">
    <property type="nucleotide sequence ID" value="XM_034155374.1"/>
</dbReference>
<protein>
    <submittedName>
        <fullName evidence="13">Uncharacterized protein</fullName>
    </submittedName>
</protein>
<evidence type="ECO:0000259" key="11">
    <source>
        <dbReference type="PROSITE" id="PS50893"/>
    </source>
</evidence>
<dbReference type="FunFam" id="3.40.50.300:FF:001750">
    <property type="entry name" value="ATP-binding cassette transporter"/>
    <property type="match status" value="1"/>
</dbReference>
<comment type="caution">
    <text evidence="13">The sequence shown here is derived from an EMBL/GenBank/DDBJ whole genome shotgun (WGS) entry which is preliminary data.</text>
</comment>
<evidence type="ECO:0000256" key="4">
    <source>
        <dbReference type="ARBA" id="ARBA00022692"/>
    </source>
</evidence>
<reference evidence="13 14" key="1">
    <citation type="submission" date="2019-07" db="EMBL/GenBank/DDBJ databases">
        <title>Genome assembly of two rare yeast pathogens: Diutina rugosa and Trichomonascus ciferrii.</title>
        <authorList>
            <person name="Mixao V."/>
            <person name="Saus E."/>
            <person name="Hansen A."/>
            <person name="Lass-Flor C."/>
            <person name="Gabaldon T."/>
        </authorList>
    </citation>
    <scope>NUCLEOTIDE SEQUENCE [LARGE SCALE GENOMIC DNA]</scope>
    <source>
        <strain evidence="13 14">CBS 613</strain>
    </source>
</reference>
<evidence type="ECO:0000256" key="7">
    <source>
        <dbReference type="ARBA" id="ARBA00022989"/>
    </source>
</evidence>
<keyword evidence="4 10" id="KW-0812">Transmembrane</keyword>
<dbReference type="InterPro" id="IPR011527">
    <property type="entry name" value="ABC1_TM_dom"/>
</dbReference>
<dbReference type="EMBL" id="SWFT01000082">
    <property type="protein sequence ID" value="KAA8902799.1"/>
    <property type="molecule type" value="Genomic_DNA"/>
</dbReference>